<dbReference type="Proteomes" id="UP000708148">
    <property type="component" value="Unassembled WGS sequence"/>
</dbReference>
<name>A0A8S1IZX5_9CHLO</name>
<evidence type="ECO:0008006" key="3">
    <source>
        <dbReference type="Google" id="ProtNLM"/>
    </source>
</evidence>
<accession>A0A8S1IZX5</accession>
<evidence type="ECO:0000313" key="1">
    <source>
        <dbReference type="EMBL" id="CAD7700730.1"/>
    </source>
</evidence>
<comment type="caution">
    <text evidence="1">The sequence shown here is derived from an EMBL/GenBank/DDBJ whole genome shotgun (WGS) entry which is preliminary data.</text>
</comment>
<dbReference type="AlphaFoldDB" id="A0A8S1IZX5"/>
<dbReference type="EMBL" id="CAJHUC010001328">
    <property type="protein sequence ID" value="CAD7700730.1"/>
    <property type="molecule type" value="Genomic_DNA"/>
</dbReference>
<protein>
    <recommendedName>
        <fullName evidence="3">GAF domain-containing protein</fullName>
    </recommendedName>
</protein>
<keyword evidence="2" id="KW-1185">Reference proteome</keyword>
<sequence>MGQRRASRILGKLPCRLFCRPGQCFPRRRVVQAQERLPPRNAADRESAKPEAEFVKLMTELSDLSGGAQDAVKQLVSTIRSHLQVSFASVTAISSSSHSFVMLHAEGAGSAAIPQLLPSRFSQWSQHSTSIIWGAQKTIVAKMGSQDTAQETYPSDWALMYTTTGLNQFVGVPIQVGNNLVGTLCVGYTCELQNDWIPCAMEAAALWAYRYFERYQFAKIVQCMEAMATCRTINGLVKKLAKGILRFLSGRVHTTFACRLALSRPDLKAGIVFEEETINFHRKSSGSLSYNKHRKSWLQKQSESGICGEWEKLEQLQELLDQASMTRQAWNANSNTCVGEGRLESTFLGHRMLLDGTLLGVALESNASRLIEDCTAYVEVPTNPRKDIYISSKSQNIGSMLLAPMSCKGCPLGGVYLISASLMCSAHMMATQTELMNALQLLVPVLHETLQTRLVDEWCQLRDTVMRDYAWLLTDRRGVAFAGCHPCPVLNILIACTTKKASRSSC</sequence>
<reference evidence="1" key="1">
    <citation type="submission" date="2020-12" db="EMBL/GenBank/DDBJ databases">
        <authorList>
            <person name="Iha C."/>
        </authorList>
    </citation>
    <scope>NUCLEOTIDE SEQUENCE</scope>
</reference>
<gene>
    <name evidence="1" type="ORF">OSTQU699_LOCUS6089</name>
</gene>
<evidence type="ECO:0000313" key="2">
    <source>
        <dbReference type="Proteomes" id="UP000708148"/>
    </source>
</evidence>
<dbReference type="SUPFAM" id="SSF55781">
    <property type="entry name" value="GAF domain-like"/>
    <property type="match status" value="1"/>
</dbReference>
<organism evidence="1 2">
    <name type="scientific">Ostreobium quekettii</name>
    <dbReference type="NCBI Taxonomy" id="121088"/>
    <lineage>
        <taxon>Eukaryota</taxon>
        <taxon>Viridiplantae</taxon>
        <taxon>Chlorophyta</taxon>
        <taxon>core chlorophytes</taxon>
        <taxon>Ulvophyceae</taxon>
        <taxon>TCBD clade</taxon>
        <taxon>Bryopsidales</taxon>
        <taxon>Ostreobineae</taxon>
        <taxon>Ostreobiaceae</taxon>
        <taxon>Ostreobium</taxon>
    </lineage>
</organism>
<proteinExistence type="predicted"/>